<dbReference type="AlphaFoldDB" id="A0A8H3ERR0"/>
<sequence>MREVIWDKPKEVPEWVIENVDENVLAKLPPGTRIEGIYPHGTSYWTRTAAIKTSQADNRKQTFFLKVSHHESGKDMMSSEFVSMTLIRNTVPDIAPLPIAWGTYAIDSDIHFYLCSFHDMTDDIPEIQPLAAKVAELHGKGLSPNGKYGFSVPTYQSKCPEQAADGSSSILLDDPWPQPVEWKSSWEEFFLISLKWILEKEEESQGYDAQLSSLKQALFEKVVPRLLRPLETGGNRIEPRLVHGDLWDGNCSTDIATNMPIIFDATSTYAHNEYELAPWRPPRHNIGKHYIEAYTRYFPPSAPQSDFDDRLTLYCIRFDSLSSALYPGNLRFRNIIMVNMRLLVEKFPNGYEGTHMRKRSEG</sequence>
<dbReference type="EMBL" id="CAJPDS010000011">
    <property type="protein sequence ID" value="CAF9912236.1"/>
    <property type="molecule type" value="Genomic_DNA"/>
</dbReference>
<reference evidence="3" key="1">
    <citation type="submission" date="2021-03" db="EMBL/GenBank/DDBJ databases">
        <authorList>
            <person name="Tagirdzhanova G."/>
        </authorList>
    </citation>
    <scope>NUCLEOTIDE SEQUENCE</scope>
</reference>
<evidence type="ECO:0000256" key="1">
    <source>
        <dbReference type="ARBA" id="ARBA00011961"/>
    </source>
</evidence>
<dbReference type="Proteomes" id="UP000664521">
    <property type="component" value="Unassembled WGS sequence"/>
</dbReference>
<evidence type="ECO:0000313" key="4">
    <source>
        <dbReference type="Proteomes" id="UP000664521"/>
    </source>
</evidence>
<dbReference type="PANTHER" id="PTHR12149:SF8">
    <property type="entry name" value="PROTEIN-RIBULOSAMINE 3-KINASE"/>
    <property type="match status" value="1"/>
</dbReference>
<organism evidence="3 4">
    <name type="scientific">Heterodermia speciosa</name>
    <dbReference type="NCBI Taxonomy" id="116794"/>
    <lineage>
        <taxon>Eukaryota</taxon>
        <taxon>Fungi</taxon>
        <taxon>Dikarya</taxon>
        <taxon>Ascomycota</taxon>
        <taxon>Pezizomycotina</taxon>
        <taxon>Lecanoromycetes</taxon>
        <taxon>OSLEUM clade</taxon>
        <taxon>Lecanoromycetidae</taxon>
        <taxon>Caliciales</taxon>
        <taxon>Physciaceae</taxon>
        <taxon>Heterodermia</taxon>
    </lineage>
</organism>
<dbReference type="SUPFAM" id="SSF56112">
    <property type="entry name" value="Protein kinase-like (PK-like)"/>
    <property type="match status" value="1"/>
</dbReference>
<protein>
    <recommendedName>
        <fullName evidence="1">protein-ribulosamine 3-kinase</fullName>
        <ecNumber evidence="1">2.7.1.172</ecNumber>
    </recommendedName>
</protein>
<dbReference type="Gene3D" id="3.90.1200.10">
    <property type="match status" value="1"/>
</dbReference>
<comment type="catalytic activity">
    <reaction evidence="2">
        <text>N(6)-D-ribulosyl-L-lysyl-[protein] + ATP = N(6)-(3-O-phospho-D-ribulosyl)-L-lysyl-[protein] + ADP + H(+)</text>
        <dbReference type="Rhea" id="RHEA:48432"/>
        <dbReference type="Rhea" id="RHEA-COMP:12103"/>
        <dbReference type="Rhea" id="RHEA-COMP:12104"/>
        <dbReference type="ChEBI" id="CHEBI:15378"/>
        <dbReference type="ChEBI" id="CHEBI:30616"/>
        <dbReference type="ChEBI" id="CHEBI:90418"/>
        <dbReference type="ChEBI" id="CHEBI:90420"/>
        <dbReference type="ChEBI" id="CHEBI:456216"/>
        <dbReference type="EC" id="2.7.1.172"/>
    </reaction>
    <physiologicalReaction direction="left-to-right" evidence="2">
        <dbReference type="Rhea" id="RHEA:48433"/>
    </physiologicalReaction>
</comment>
<proteinExistence type="predicted"/>
<dbReference type="PANTHER" id="PTHR12149">
    <property type="entry name" value="FRUCTOSAMINE 3 KINASE-RELATED PROTEIN"/>
    <property type="match status" value="1"/>
</dbReference>
<comment type="caution">
    <text evidence="3">The sequence shown here is derived from an EMBL/GenBank/DDBJ whole genome shotgun (WGS) entry which is preliminary data.</text>
</comment>
<keyword evidence="4" id="KW-1185">Reference proteome</keyword>
<dbReference type="InterPro" id="IPR011009">
    <property type="entry name" value="Kinase-like_dom_sf"/>
</dbReference>
<evidence type="ECO:0000256" key="2">
    <source>
        <dbReference type="ARBA" id="ARBA00048655"/>
    </source>
</evidence>
<gene>
    <name evidence="3" type="ORF">HETSPECPRED_000883</name>
</gene>
<dbReference type="OrthoDB" id="5772781at2759"/>
<accession>A0A8H3ERR0</accession>
<name>A0A8H3ERR0_9LECA</name>
<evidence type="ECO:0000313" key="3">
    <source>
        <dbReference type="EMBL" id="CAF9912236.1"/>
    </source>
</evidence>
<dbReference type="InterPro" id="IPR016477">
    <property type="entry name" value="Fructo-/Ketosamine-3-kinase"/>
</dbReference>
<dbReference type="GO" id="GO:0102193">
    <property type="term" value="F:protein-ribulosamine 3-kinase activity"/>
    <property type="evidence" value="ECO:0007669"/>
    <property type="project" value="UniProtKB-EC"/>
</dbReference>
<dbReference type="Pfam" id="PF03881">
    <property type="entry name" value="Fructosamin_kin"/>
    <property type="match status" value="2"/>
</dbReference>
<dbReference type="EC" id="2.7.1.172" evidence="1"/>